<accession>A0ABU2WF73</accession>
<evidence type="ECO:0000259" key="2">
    <source>
        <dbReference type="Pfam" id="PF17891"/>
    </source>
</evidence>
<dbReference type="RefSeq" id="WP_311363915.1">
    <property type="nucleotide sequence ID" value="NZ_JAVRIC010000004.1"/>
</dbReference>
<evidence type="ECO:0000313" key="4">
    <source>
        <dbReference type="Proteomes" id="UP001254608"/>
    </source>
</evidence>
<dbReference type="Pfam" id="PF17891">
    <property type="entry name" value="FluMu_N"/>
    <property type="match status" value="1"/>
</dbReference>
<dbReference type="EMBL" id="JAVRIC010000004">
    <property type="protein sequence ID" value="MDT0496523.1"/>
    <property type="molecule type" value="Genomic_DNA"/>
</dbReference>
<sequence length="73" mass="8008">MPQFIRITAKPREGFRRAGMHHPATAVDHPIDTLSDEDIAALKGEPRLIVETVEIDTPAPAKKVPAKKVAQTK</sequence>
<feature type="domain" description="Mu-like prophage FluMu N-terminal" evidence="2">
    <location>
        <begin position="9"/>
        <end position="54"/>
    </location>
</feature>
<feature type="region of interest" description="Disordered" evidence="1">
    <location>
        <begin position="11"/>
        <end position="32"/>
    </location>
</feature>
<proteinExistence type="predicted"/>
<comment type="caution">
    <text evidence="3">The sequence shown here is derived from an EMBL/GenBank/DDBJ whole genome shotgun (WGS) entry which is preliminary data.</text>
</comment>
<dbReference type="SUPFAM" id="SSF160059">
    <property type="entry name" value="PriA/YqbF domain"/>
    <property type="match status" value="1"/>
</dbReference>
<dbReference type="Gene3D" id="3.40.5.80">
    <property type="match status" value="1"/>
</dbReference>
<gene>
    <name evidence="3" type="ORF">RM530_03975</name>
</gene>
<evidence type="ECO:0000256" key="1">
    <source>
        <dbReference type="SAM" id="MobiDB-lite"/>
    </source>
</evidence>
<dbReference type="Proteomes" id="UP001254608">
    <property type="component" value="Unassembled WGS sequence"/>
</dbReference>
<evidence type="ECO:0000313" key="3">
    <source>
        <dbReference type="EMBL" id="MDT0496523.1"/>
    </source>
</evidence>
<reference evidence="3 4" key="1">
    <citation type="submission" date="2023-09" db="EMBL/GenBank/DDBJ databases">
        <authorList>
            <person name="Rey-Velasco X."/>
        </authorList>
    </citation>
    <scope>NUCLEOTIDE SEQUENCE [LARGE SCALE GENOMIC DNA]</scope>
    <source>
        <strain evidence="3 4">W345</strain>
    </source>
</reference>
<name>A0ABU2WF73_9GAMM</name>
<dbReference type="InterPro" id="IPR041227">
    <property type="entry name" value="FluMu_N"/>
</dbReference>
<organism evidence="3 4">
    <name type="scientific">Banduia mediterranea</name>
    <dbReference type="NCBI Taxonomy" id="3075609"/>
    <lineage>
        <taxon>Bacteria</taxon>
        <taxon>Pseudomonadati</taxon>
        <taxon>Pseudomonadota</taxon>
        <taxon>Gammaproteobacteria</taxon>
        <taxon>Nevskiales</taxon>
        <taxon>Algiphilaceae</taxon>
        <taxon>Banduia</taxon>
    </lineage>
</organism>
<keyword evidence="4" id="KW-1185">Reference proteome</keyword>
<protein>
    <submittedName>
        <fullName evidence="3">HI1506-related protein</fullName>
    </submittedName>
</protein>